<dbReference type="HOGENOM" id="CLU_002360_8_6_1"/>
<evidence type="ECO:0000259" key="2">
    <source>
        <dbReference type="Pfam" id="PF00122"/>
    </source>
</evidence>
<evidence type="ECO:0000256" key="1">
    <source>
        <dbReference type="SAM" id="Phobius"/>
    </source>
</evidence>
<dbReference type="GO" id="GO:0005524">
    <property type="term" value="F:ATP binding"/>
    <property type="evidence" value="ECO:0007669"/>
    <property type="project" value="InterPro"/>
</dbReference>
<dbReference type="Gene3D" id="1.20.1110.10">
    <property type="entry name" value="Calcium-transporting ATPase, transmembrane domain"/>
    <property type="match status" value="1"/>
</dbReference>
<dbReference type="KEGG" id="mlr:MELLADRAFT_86276"/>
<dbReference type="GO" id="GO:0016887">
    <property type="term" value="F:ATP hydrolysis activity"/>
    <property type="evidence" value="ECO:0007669"/>
    <property type="project" value="InterPro"/>
</dbReference>
<dbReference type="GO" id="GO:0016020">
    <property type="term" value="C:membrane"/>
    <property type="evidence" value="ECO:0007669"/>
    <property type="project" value="InterPro"/>
</dbReference>
<name>F4RL62_MELLP</name>
<dbReference type="STRING" id="747676.F4RL62"/>
<protein>
    <recommendedName>
        <fullName evidence="2">P-type ATPase A domain-containing protein</fullName>
    </recommendedName>
</protein>
<dbReference type="InterPro" id="IPR001757">
    <property type="entry name" value="P_typ_ATPase"/>
</dbReference>
<dbReference type="RefSeq" id="XP_007409882.1">
    <property type="nucleotide sequence ID" value="XM_007409820.1"/>
</dbReference>
<organism evidence="4">
    <name type="scientific">Melampsora larici-populina (strain 98AG31 / pathotype 3-4-7)</name>
    <name type="common">Poplar leaf rust fungus</name>
    <dbReference type="NCBI Taxonomy" id="747676"/>
    <lineage>
        <taxon>Eukaryota</taxon>
        <taxon>Fungi</taxon>
        <taxon>Dikarya</taxon>
        <taxon>Basidiomycota</taxon>
        <taxon>Pucciniomycotina</taxon>
        <taxon>Pucciniomycetes</taxon>
        <taxon>Pucciniales</taxon>
        <taxon>Melampsoraceae</taxon>
        <taxon>Melampsora</taxon>
    </lineage>
</organism>
<keyword evidence="4" id="KW-1185">Reference proteome</keyword>
<reference evidence="4" key="1">
    <citation type="journal article" date="2011" name="Proc. Natl. Acad. Sci. U.S.A.">
        <title>Obligate biotrophy features unraveled by the genomic analysis of rust fungi.</title>
        <authorList>
            <person name="Duplessis S."/>
            <person name="Cuomo C.A."/>
            <person name="Lin Y.-C."/>
            <person name="Aerts A."/>
            <person name="Tisserant E."/>
            <person name="Veneault-Fourrey C."/>
            <person name="Joly D.L."/>
            <person name="Hacquard S."/>
            <person name="Amselem J."/>
            <person name="Cantarel B.L."/>
            <person name="Chiu R."/>
            <person name="Coutinho P.M."/>
            <person name="Feau N."/>
            <person name="Field M."/>
            <person name="Frey P."/>
            <person name="Gelhaye E."/>
            <person name="Goldberg J."/>
            <person name="Grabherr M.G."/>
            <person name="Kodira C.D."/>
            <person name="Kohler A."/>
            <person name="Kuees U."/>
            <person name="Lindquist E.A."/>
            <person name="Lucas S.M."/>
            <person name="Mago R."/>
            <person name="Mauceli E."/>
            <person name="Morin E."/>
            <person name="Murat C."/>
            <person name="Pangilinan J.L."/>
            <person name="Park R."/>
            <person name="Pearson M."/>
            <person name="Quesneville H."/>
            <person name="Rouhier N."/>
            <person name="Sakthikumar S."/>
            <person name="Salamov A.A."/>
            <person name="Schmutz J."/>
            <person name="Selles B."/>
            <person name="Shapiro H."/>
            <person name="Tanguay P."/>
            <person name="Tuskan G.A."/>
            <person name="Henrissat B."/>
            <person name="Van de Peer Y."/>
            <person name="Rouze P."/>
            <person name="Ellis J.G."/>
            <person name="Dodds P.N."/>
            <person name="Schein J.E."/>
            <person name="Zhong S."/>
            <person name="Hamelin R.C."/>
            <person name="Grigoriev I.V."/>
            <person name="Szabo L.J."/>
            <person name="Martin F."/>
        </authorList>
    </citation>
    <scope>NUCLEOTIDE SEQUENCE [LARGE SCALE GENOMIC DNA]</scope>
    <source>
        <strain evidence="4">98AG31 / pathotype 3-4-7</strain>
    </source>
</reference>
<feature type="domain" description="P-type ATPase A" evidence="2">
    <location>
        <begin position="79"/>
        <end position="182"/>
    </location>
</feature>
<dbReference type="VEuPathDB" id="FungiDB:MELLADRAFT_86276"/>
<dbReference type="GO" id="GO:0006812">
    <property type="term" value="P:monoatomic cation transport"/>
    <property type="evidence" value="ECO:0007669"/>
    <property type="project" value="UniProtKB-ARBA"/>
</dbReference>
<dbReference type="PANTHER" id="PTHR42861">
    <property type="entry name" value="CALCIUM-TRANSPORTING ATPASE"/>
    <property type="match status" value="1"/>
</dbReference>
<dbReference type="InterPro" id="IPR008250">
    <property type="entry name" value="ATPase_P-typ_transduc_dom_A_sf"/>
</dbReference>
<dbReference type="InterPro" id="IPR023298">
    <property type="entry name" value="ATPase_P-typ_TM_dom_sf"/>
</dbReference>
<dbReference type="eggNOG" id="KOG0202">
    <property type="taxonomic scope" value="Eukaryota"/>
</dbReference>
<proteinExistence type="predicted"/>
<dbReference type="InParanoid" id="F4RL62"/>
<dbReference type="GeneID" id="18934131"/>
<dbReference type="Pfam" id="PF00122">
    <property type="entry name" value="E1-E2_ATPase"/>
    <property type="match status" value="1"/>
</dbReference>
<keyword evidence="1" id="KW-1133">Transmembrane helix</keyword>
<dbReference type="NCBIfam" id="TIGR01494">
    <property type="entry name" value="ATPase_P-type"/>
    <property type="match status" value="1"/>
</dbReference>
<feature type="transmembrane region" description="Helical" evidence="1">
    <location>
        <begin position="201"/>
        <end position="219"/>
    </location>
</feature>
<dbReference type="AlphaFoldDB" id="F4RL62"/>
<evidence type="ECO:0000313" key="3">
    <source>
        <dbReference type="EMBL" id="EGG06922.1"/>
    </source>
</evidence>
<keyword evidence="1" id="KW-0472">Membrane</keyword>
<dbReference type="EMBL" id="GL883106">
    <property type="protein sequence ID" value="EGG06922.1"/>
    <property type="molecule type" value="Genomic_DNA"/>
</dbReference>
<dbReference type="InterPro" id="IPR059000">
    <property type="entry name" value="ATPase_P-type_domA"/>
</dbReference>
<feature type="transmembrane region" description="Helical" evidence="1">
    <location>
        <begin position="231"/>
        <end position="255"/>
    </location>
</feature>
<dbReference type="SUPFAM" id="SSF81665">
    <property type="entry name" value="Calcium ATPase, transmembrane domain M"/>
    <property type="match status" value="1"/>
</dbReference>
<dbReference type="Proteomes" id="UP000001072">
    <property type="component" value="Unassembled WGS sequence"/>
</dbReference>
<accession>F4RL62</accession>
<dbReference type="OrthoDB" id="3352408at2759"/>
<sequence length="282" mass="30444">MVHWGNLCFNAKESILKRFLAQFYESPLNLLSLGSAGISLLVGNTDDAISITIAIIIVVTVDFIQEHRSEKSLAALNKLVPHFCHLTRDGQPQTLLANVLVPGDLVTFPVGDRIPADIRITKANNLEIDESTMTGETKPVKKHTAPMITNDRLPSISECANIALMGTLVKAGNGSGIVIGTEVEDRKTPLQLSMNELAKKLSAISFAVIGLICLIGVWQKRRWLEMFTVGVSLAVAAIPEGLPIVVTVNLALGVLRMSKRNAVVKKLHSDETLGSVSVMCSD</sequence>
<gene>
    <name evidence="3" type="ORF">MELLADRAFT_86276</name>
</gene>
<evidence type="ECO:0000313" key="4">
    <source>
        <dbReference type="Proteomes" id="UP000001072"/>
    </source>
</evidence>
<keyword evidence="1" id="KW-0812">Transmembrane</keyword>
<dbReference type="SUPFAM" id="SSF81653">
    <property type="entry name" value="Calcium ATPase, transduction domain A"/>
    <property type="match status" value="1"/>
</dbReference>
<dbReference type="Gene3D" id="2.70.150.10">
    <property type="entry name" value="Calcium-transporting ATPase, cytoplasmic transduction domain A"/>
    <property type="match status" value="1"/>
</dbReference>